<comment type="caution">
    <text evidence="2">The sequence shown here is derived from an EMBL/GenBank/DDBJ whole genome shotgun (WGS) entry which is preliminary data.</text>
</comment>
<evidence type="ECO:0000256" key="1">
    <source>
        <dbReference type="ARBA" id="ARBA00022485"/>
    </source>
</evidence>
<protein>
    <recommendedName>
        <fullName evidence="3">4Fe-4S ferredoxin-type domain-containing protein</fullName>
    </recommendedName>
</protein>
<keyword evidence="1" id="KW-0411">Iron-sulfur</keyword>
<dbReference type="GO" id="GO:0008616">
    <property type="term" value="P:tRNA queuosine(34) biosynthetic process"/>
    <property type="evidence" value="ECO:0007669"/>
    <property type="project" value="InterPro"/>
</dbReference>
<reference evidence="2" key="1">
    <citation type="journal article" date="2014" name="Front. Microbiol.">
        <title>High frequency of phylogenetically diverse reductive dehalogenase-homologous genes in deep subseafloor sedimentary metagenomes.</title>
        <authorList>
            <person name="Kawai M."/>
            <person name="Futagami T."/>
            <person name="Toyoda A."/>
            <person name="Takaki Y."/>
            <person name="Nishi S."/>
            <person name="Hori S."/>
            <person name="Arai W."/>
            <person name="Tsubouchi T."/>
            <person name="Morono Y."/>
            <person name="Uchiyama I."/>
            <person name="Ito T."/>
            <person name="Fujiyama A."/>
            <person name="Inagaki F."/>
            <person name="Takami H."/>
        </authorList>
    </citation>
    <scope>NUCLEOTIDE SEQUENCE</scope>
    <source>
        <strain evidence="2">Expedition CK06-06</strain>
    </source>
</reference>
<dbReference type="InterPro" id="IPR016024">
    <property type="entry name" value="ARM-type_fold"/>
</dbReference>
<keyword evidence="1" id="KW-0479">Metal-binding</keyword>
<dbReference type="AlphaFoldDB" id="X1B690"/>
<keyword evidence="1" id="KW-0408">Iron</keyword>
<dbReference type="Gene3D" id="1.25.10.10">
    <property type="entry name" value="Leucine-rich Repeat Variant"/>
    <property type="match status" value="1"/>
</dbReference>
<dbReference type="InterPro" id="IPR011989">
    <property type="entry name" value="ARM-like"/>
</dbReference>
<sequence length="128" mass="14644">TNWYGVISPEIARVWGNRLYGCTICQEVCPVNVHVKPRSPRTSLGYVGPSLPLLEIIYMDESEYRKKYPNNQITANWIDFKAIRRNALIALGHIKDKATLPLLQKLSIDRDEVIAKTAQWAISNFSDR</sequence>
<gene>
    <name evidence="2" type="ORF">S01H4_42423</name>
</gene>
<evidence type="ECO:0008006" key="3">
    <source>
        <dbReference type="Google" id="ProtNLM"/>
    </source>
</evidence>
<dbReference type="PANTHER" id="PTHR30002:SF4">
    <property type="entry name" value="EPOXYQUEUOSINE REDUCTASE"/>
    <property type="match status" value="1"/>
</dbReference>
<dbReference type="GO" id="GO:0052693">
    <property type="term" value="F:epoxyqueuosine reductase activity"/>
    <property type="evidence" value="ECO:0007669"/>
    <property type="project" value="TreeGrafter"/>
</dbReference>
<dbReference type="InterPro" id="IPR004453">
    <property type="entry name" value="QueG"/>
</dbReference>
<keyword evidence="1" id="KW-0004">4Fe-4S</keyword>
<evidence type="ECO:0000313" key="2">
    <source>
        <dbReference type="EMBL" id="GAG91254.1"/>
    </source>
</evidence>
<dbReference type="GO" id="GO:0051539">
    <property type="term" value="F:4 iron, 4 sulfur cluster binding"/>
    <property type="evidence" value="ECO:0007669"/>
    <property type="project" value="UniProtKB-KW"/>
</dbReference>
<dbReference type="SUPFAM" id="SSF48371">
    <property type="entry name" value="ARM repeat"/>
    <property type="match status" value="1"/>
</dbReference>
<dbReference type="EMBL" id="BART01023293">
    <property type="protein sequence ID" value="GAG91254.1"/>
    <property type="molecule type" value="Genomic_DNA"/>
</dbReference>
<proteinExistence type="predicted"/>
<dbReference type="PANTHER" id="PTHR30002">
    <property type="entry name" value="EPOXYQUEUOSINE REDUCTASE"/>
    <property type="match status" value="1"/>
</dbReference>
<accession>X1B690</accession>
<name>X1B690_9ZZZZ</name>
<feature type="non-terminal residue" evidence="2">
    <location>
        <position position="1"/>
    </location>
</feature>
<organism evidence="2">
    <name type="scientific">marine sediment metagenome</name>
    <dbReference type="NCBI Taxonomy" id="412755"/>
    <lineage>
        <taxon>unclassified sequences</taxon>
        <taxon>metagenomes</taxon>
        <taxon>ecological metagenomes</taxon>
    </lineage>
</organism>